<dbReference type="PANTHER" id="PTHR46509">
    <property type="entry name" value="PHOSPHOADENOSINE PHOSPHOSULFATE REDUCTASE"/>
    <property type="match status" value="1"/>
</dbReference>
<dbReference type="CDD" id="cd23945">
    <property type="entry name" value="PAPS_reductase"/>
    <property type="match status" value="1"/>
</dbReference>
<dbReference type="RefSeq" id="WP_310797352.1">
    <property type="nucleotide sequence ID" value="NZ_CP123872.1"/>
</dbReference>
<feature type="binding site" evidence="4">
    <location>
        <position position="200"/>
    </location>
    <ligand>
        <name>[4Fe-4S] cluster</name>
        <dbReference type="ChEBI" id="CHEBI:49883"/>
    </ligand>
</feature>
<comment type="subcellular location">
    <subcellularLocation>
        <location evidence="4">Cytoplasm</location>
    </subcellularLocation>
</comment>
<reference evidence="6" key="1">
    <citation type="submission" date="2023-04" db="EMBL/GenBank/DDBJ databases">
        <title>Complete genome sequence of Temperatibacter marinus.</title>
        <authorList>
            <person name="Rong J.-C."/>
            <person name="Yi M.-L."/>
            <person name="Zhao Q."/>
        </authorList>
    </citation>
    <scope>NUCLEOTIDE SEQUENCE</scope>
    <source>
        <strain evidence="6">NBRC 110045</strain>
    </source>
</reference>
<dbReference type="GO" id="GO:0070814">
    <property type="term" value="P:hydrogen sulfide biosynthetic process"/>
    <property type="evidence" value="ECO:0007669"/>
    <property type="project" value="UniProtKB-UniRule"/>
</dbReference>
<feature type="binding site" evidence="4">
    <location>
        <position position="203"/>
    </location>
    <ligand>
        <name>[4Fe-4S] cluster</name>
        <dbReference type="ChEBI" id="CHEBI:49883"/>
    </ligand>
</feature>
<evidence type="ECO:0000259" key="5">
    <source>
        <dbReference type="Pfam" id="PF01507"/>
    </source>
</evidence>
<dbReference type="GO" id="GO:0046872">
    <property type="term" value="F:metal ion binding"/>
    <property type="evidence" value="ECO:0007669"/>
    <property type="project" value="UniProtKB-KW"/>
</dbReference>
<keyword evidence="2 4" id="KW-0560">Oxidoreductase</keyword>
<dbReference type="GO" id="GO:0051539">
    <property type="term" value="F:4 iron, 4 sulfur cluster binding"/>
    <property type="evidence" value="ECO:0007669"/>
    <property type="project" value="UniProtKB-UniRule"/>
</dbReference>
<organism evidence="6 7">
    <name type="scientific">Temperatibacter marinus</name>
    <dbReference type="NCBI Taxonomy" id="1456591"/>
    <lineage>
        <taxon>Bacteria</taxon>
        <taxon>Pseudomonadati</taxon>
        <taxon>Pseudomonadota</taxon>
        <taxon>Alphaproteobacteria</taxon>
        <taxon>Kordiimonadales</taxon>
        <taxon>Temperatibacteraceae</taxon>
        <taxon>Temperatibacter</taxon>
    </lineage>
</organism>
<dbReference type="EC" id="1.8.4.10" evidence="4"/>
<keyword evidence="4" id="KW-0479">Metal-binding</keyword>
<evidence type="ECO:0000313" key="6">
    <source>
        <dbReference type="EMBL" id="WND01524.1"/>
    </source>
</evidence>
<evidence type="ECO:0000256" key="4">
    <source>
        <dbReference type="HAMAP-Rule" id="MF_00063"/>
    </source>
</evidence>
<name>A0AA52H868_9PROT</name>
<evidence type="ECO:0000256" key="1">
    <source>
        <dbReference type="ARBA" id="ARBA00009732"/>
    </source>
</evidence>
<feature type="binding site" evidence="4">
    <location>
        <position position="120"/>
    </location>
    <ligand>
        <name>[4Fe-4S] cluster</name>
        <dbReference type="ChEBI" id="CHEBI:49883"/>
    </ligand>
</feature>
<dbReference type="InterPro" id="IPR002500">
    <property type="entry name" value="PAPS_reduct_dom"/>
</dbReference>
<keyword evidence="4" id="KW-0411">Iron-sulfur</keyword>
<dbReference type="GO" id="GO:0043866">
    <property type="term" value="F:adenylyl-sulfate reductase (thioredoxin) activity"/>
    <property type="evidence" value="ECO:0007669"/>
    <property type="project" value="UniProtKB-EC"/>
</dbReference>
<dbReference type="HAMAP" id="MF_00063">
    <property type="entry name" value="CysH"/>
    <property type="match status" value="1"/>
</dbReference>
<dbReference type="InterPro" id="IPR004511">
    <property type="entry name" value="PAPS/APS_Rdtase"/>
</dbReference>
<dbReference type="Gene3D" id="3.40.50.620">
    <property type="entry name" value="HUPs"/>
    <property type="match status" value="1"/>
</dbReference>
<keyword evidence="7" id="KW-1185">Reference proteome</keyword>
<comment type="catalytic activity">
    <reaction evidence="4">
        <text>[thioredoxin]-disulfide + sulfite + AMP + 2 H(+) = adenosine 5'-phosphosulfate + [thioredoxin]-dithiol</text>
        <dbReference type="Rhea" id="RHEA:21976"/>
        <dbReference type="Rhea" id="RHEA-COMP:10698"/>
        <dbReference type="Rhea" id="RHEA-COMP:10700"/>
        <dbReference type="ChEBI" id="CHEBI:15378"/>
        <dbReference type="ChEBI" id="CHEBI:17359"/>
        <dbReference type="ChEBI" id="CHEBI:29950"/>
        <dbReference type="ChEBI" id="CHEBI:50058"/>
        <dbReference type="ChEBI" id="CHEBI:58243"/>
        <dbReference type="ChEBI" id="CHEBI:456215"/>
        <dbReference type="EC" id="1.8.4.10"/>
    </reaction>
</comment>
<keyword evidence="4" id="KW-0408">Iron</keyword>
<dbReference type="PANTHER" id="PTHR46509:SF1">
    <property type="entry name" value="PHOSPHOADENOSINE PHOSPHOSULFATE REDUCTASE"/>
    <property type="match status" value="1"/>
</dbReference>
<dbReference type="KEGG" id="tmk:QGN29_08115"/>
<feature type="active site" description="Nucleophile; cysteine thiosulfonate intermediate" evidence="4">
    <location>
        <position position="226"/>
    </location>
</feature>
<dbReference type="NCBIfam" id="NF002537">
    <property type="entry name" value="PRK02090.1"/>
    <property type="match status" value="1"/>
</dbReference>
<dbReference type="NCBIfam" id="TIGR00434">
    <property type="entry name" value="cysH"/>
    <property type="match status" value="1"/>
</dbReference>
<sequence>MSIQEVTLPSLDSGRELDHVSQSLVLLSESFSRYGNEFAVVSSFGSESVVLLHLVSQVAKNIPVLFLDTGKLFGETKRYRDTLIERLGLQKVITITPESEQVKSEDPHGILWNENHNRCCFIRKVVPFREALIPYKAWASGRKRYQTLERSSLPSVQEEDGKVKVNPLAGWTKEQIDQYIETHRLPQHPLVADGFKSIGCMTCTDLPTNDQDDRSGRWAGSEKTECGIHLSLSENIRLMNQN</sequence>
<comment type="pathway">
    <text evidence="3 4">Sulfur metabolism; hydrogen sulfide biosynthesis; sulfite from sulfate.</text>
</comment>
<evidence type="ECO:0000256" key="2">
    <source>
        <dbReference type="ARBA" id="ARBA00023002"/>
    </source>
</evidence>
<evidence type="ECO:0000256" key="3">
    <source>
        <dbReference type="ARBA" id="ARBA00024327"/>
    </source>
</evidence>
<dbReference type="AlphaFoldDB" id="A0AA52H868"/>
<dbReference type="SUPFAM" id="SSF52402">
    <property type="entry name" value="Adenine nucleotide alpha hydrolases-like"/>
    <property type="match status" value="1"/>
</dbReference>
<dbReference type="PIRSF" id="PIRSF000857">
    <property type="entry name" value="PAPS_reductase"/>
    <property type="match status" value="1"/>
</dbReference>
<accession>A0AA52H868</accession>
<feature type="binding site" evidence="4">
    <location>
        <position position="119"/>
    </location>
    <ligand>
        <name>[4Fe-4S] cluster</name>
        <dbReference type="ChEBI" id="CHEBI:49883"/>
    </ligand>
</feature>
<protein>
    <recommendedName>
        <fullName evidence="4">Adenosine 5'-phosphosulfate reductase</fullName>
        <shortName evidence="4">APS reductase</shortName>
        <ecNumber evidence="4">1.8.4.10</ecNumber>
    </recommendedName>
    <alternativeName>
        <fullName evidence="4">5'-adenylylsulfate reductase</fullName>
    </alternativeName>
    <alternativeName>
        <fullName evidence="4">Thioredoxin-dependent 5'-adenylylsulfate reductase</fullName>
    </alternativeName>
</protein>
<keyword evidence="4" id="KW-0963">Cytoplasm</keyword>
<dbReference type="GO" id="GO:0004604">
    <property type="term" value="F:phosphoadenylyl-sulfate reductase (thioredoxin) activity"/>
    <property type="evidence" value="ECO:0007669"/>
    <property type="project" value="UniProtKB-UniRule"/>
</dbReference>
<dbReference type="InterPro" id="IPR014729">
    <property type="entry name" value="Rossmann-like_a/b/a_fold"/>
</dbReference>
<feature type="domain" description="Phosphoadenosine phosphosulphate reductase" evidence="5">
    <location>
        <begin position="39"/>
        <end position="205"/>
    </location>
</feature>
<dbReference type="GO" id="GO:0019379">
    <property type="term" value="P:sulfate assimilation, phosphoadenylyl sulfate reduction by phosphoadenylyl-sulfate reductase (thioredoxin)"/>
    <property type="evidence" value="ECO:0007669"/>
    <property type="project" value="UniProtKB-UniRule"/>
</dbReference>
<comment type="cofactor">
    <cofactor evidence="4">
        <name>[4Fe-4S] cluster</name>
        <dbReference type="ChEBI" id="CHEBI:49883"/>
    </cofactor>
    <text evidence="4">Binds 1 [4Fe-4S] cluster per subunit.</text>
</comment>
<proteinExistence type="inferred from homology"/>
<gene>
    <name evidence="4" type="primary">cysH</name>
    <name evidence="6" type="ORF">QGN29_08115</name>
</gene>
<evidence type="ECO:0000313" key="7">
    <source>
        <dbReference type="Proteomes" id="UP001268683"/>
    </source>
</evidence>
<dbReference type="EMBL" id="CP123872">
    <property type="protein sequence ID" value="WND01524.1"/>
    <property type="molecule type" value="Genomic_DNA"/>
</dbReference>
<dbReference type="Pfam" id="PF01507">
    <property type="entry name" value="PAPS_reduct"/>
    <property type="match status" value="1"/>
</dbReference>
<comment type="similarity">
    <text evidence="1 4">Belongs to the PAPS reductase family. CysH subfamily.</text>
</comment>
<comment type="function">
    <text evidence="4">Catalyzes the formation of sulfite from adenosine 5'-phosphosulfate (APS) using thioredoxin as an electron donor.</text>
</comment>
<dbReference type="GO" id="GO:0005737">
    <property type="term" value="C:cytoplasm"/>
    <property type="evidence" value="ECO:0007669"/>
    <property type="project" value="UniProtKB-SubCell"/>
</dbReference>
<dbReference type="Proteomes" id="UP001268683">
    <property type="component" value="Chromosome"/>
</dbReference>